<dbReference type="InterPro" id="IPR051962">
    <property type="entry name" value="Cuticlin"/>
</dbReference>
<dbReference type="InterPro" id="IPR057475">
    <property type="entry name" value="CUT_C"/>
</dbReference>
<feature type="transmembrane region" description="Helical" evidence="9">
    <location>
        <begin position="535"/>
        <end position="553"/>
    </location>
</feature>
<keyword evidence="3" id="KW-1003">Cell membrane</keyword>
<evidence type="ECO:0000256" key="4">
    <source>
        <dbReference type="ARBA" id="ARBA00022692"/>
    </source>
</evidence>
<dbReference type="PANTHER" id="PTHR22907:SF58">
    <property type="entry name" value="ZP DOMAIN-CONTAINING PROTEIN"/>
    <property type="match status" value="1"/>
</dbReference>
<evidence type="ECO:0000256" key="5">
    <source>
        <dbReference type="ARBA" id="ARBA00022729"/>
    </source>
</evidence>
<keyword evidence="7 9" id="KW-0472">Membrane</keyword>
<dbReference type="Gene3D" id="2.60.40.4100">
    <property type="entry name" value="Zona pellucida, ZP-C domain"/>
    <property type="match status" value="1"/>
</dbReference>
<dbReference type="PANTHER" id="PTHR22907">
    <property type="entry name" value="GH04558P"/>
    <property type="match status" value="1"/>
</dbReference>
<dbReference type="SMART" id="SM00241">
    <property type="entry name" value="ZP"/>
    <property type="match status" value="1"/>
</dbReference>
<comment type="subcellular location">
    <subcellularLocation>
        <location evidence="1">Cell membrane</location>
        <topology evidence="1">Single-pass type I membrane protein</topology>
    </subcellularLocation>
</comment>
<dbReference type="AlphaFoldDB" id="A0AAD4MYY9"/>
<dbReference type="GO" id="GO:0042302">
    <property type="term" value="F:structural constituent of cuticle"/>
    <property type="evidence" value="ECO:0007669"/>
    <property type="project" value="UniProtKB-KW"/>
</dbReference>
<dbReference type="EMBL" id="JAKKPZ010000051">
    <property type="protein sequence ID" value="KAI1706013.1"/>
    <property type="molecule type" value="Genomic_DNA"/>
</dbReference>
<evidence type="ECO:0000256" key="2">
    <source>
        <dbReference type="ARBA" id="ARBA00022460"/>
    </source>
</evidence>
<evidence type="ECO:0000256" key="3">
    <source>
        <dbReference type="ARBA" id="ARBA00022475"/>
    </source>
</evidence>
<reference evidence="11" key="1">
    <citation type="submission" date="2022-01" db="EMBL/GenBank/DDBJ databases">
        <title>Genome Sequence Resource for Two Populations of Ditylenchus destructor, the Migratory Endoparasitic Phytonematode.</title>
        <authorList>
            <person name="Zhang H."/>
            <person name="Lin R."/>
            <person name="Xie B."/>
        </authorList>
    </citation>
    <scope>NUCLEOTIDE SEQUENCE</scope>
    <source>
        <strain evidence="11">BazhouSP</strain>
    </source>
</reference>
<evidence type="ECO:0000256" key="8">
    <source>
        <dbReference type="SAM" id="MobiDB-lite"/>
    </source>
</evidence>
<evidence type="ECO:0000256" key="1">
    <source>
        <dbReference type="ARBA" id="ARBA00004251"/>
    </source>
</evidence>
<dbReference type="Pfam" id="PF25301">
    <property type="entry name" value="CUT_C"/>
    <property type="match status" value="1"/>
</dbReference>
<feature type="compositionally biased region" description="Low complexity" evidence="8">
    <location>
        <begin position="321"/>
        <end position="332"/>
    </location>
</feature>
<organism evidence="11 12">
    <name type="scientific">Ditylenchus destructor</name>
    <dbReference type="NCBI Taxonomy" id="166010"/>
    <lineage>
        <taxon>Eukaryota</taxon>
        <taxon>Metazoa</taxon>
        <taxon>Ecdysozoa</taxon>
        <taxon>Nematoda</taxon>
        <taxon>Chromadorea</taxon>
        <taxon>Rhabditida</taxon>
        <taxon>Tylenchina</taxon>
        <taxon>Tylenchomorpha</taxon>
        <taxon>Sphaerularioidea</taxon>
        <taxon>Anguinidae</taxon>
        <taxon>Anguininae</taxon>
        <taxon>Ditylenchus</taxon>
    </lineage>
</organism>
<dbReference type="InterPro" id="IPR056953">
    <property type="entry name" value="CUT_N"/>
</dbReference>
<comment type="caution">
    <text evidence="11">The sequence shown here is derived from an EMBL/GenBank/DDBJ whole genome shotgun (WGS) entry which is preliminary data.</text>
</comment>
<evidence type="ECO:0000313" key="12">
    <source>
        <dbReference type="Proteomes" id="UP001201812"/>
    </source>
</evidence>
<protein>
    <submittedName>
        <fullName evidence="11">Zona pellucida-like domain-containing protein</fullName>
    </submittedName>
</protein>
<dbReference type="Pfam" id="PF25057">
    <property type="entry name" value="CUT_N"/>
    <property type="match status" value="1"/>
</dbReference>
<name>A0AAD4MYY9_9BILA</name>
<keyword evidence="5" id="KW-0732">Signal</keyword>
<dbReference type="Proteomes" id="UP001201812">
    <property type="component" value="Unassembled WGS sequence"/>
</dbReference>
<evidence type="ECO:0000256" key="7">
    <source>
        <dbReference type="ARBA" id="ARBA00023136"/>
    </source>
</evidence>
<keyword evidence="12" id="KW-1185">Reference proteome</keyword>
<proteinExistence type="predicted"/>
<dbReference type="InterPro" id="IPR001507">
    <property type="entry name" value="ZP_dom"/>
</dbReference>
<gene>
    <name evidence="11" type="ORF">DdX_13240</name>
</gene>
<keyword evidence="6 9" id="KW-1133">Transmembrane helix</keyword>
<accession>A0AAD4MYY9</accession>
<keyword evidence="4 9" id="KW-0812">Transmembrane</keyword>
<evidence type="ECO:0000256" key="9">
    <source>
        <dbReference type="SAM" id="Phobius"/>
    </source>
</evidence>
<keyword evidence="2" id="KW-0193">Cuticle</keyword>
<evidence type="ECO:0000313" key="11">
    <source>
        <dbReference type="EMBL" id="KAI1706013.1"/>
    </source>
</evidence>
<dbReference type="GO" id="GO:0005886">
    <property type="term" value="C:plasma membrane"/>
    <property type="evidence" value="ECO:0007669"/>
    <property type="project" value="UniProtKB-SubCell"/>
</dbReference>
<evidence type="ECO:0000259" key="10">
    <source>
        <dbReference type="PROSITE" id="PS51034"/>
    </source>
</evidence>
<evidence type="ECO:0000256" key="6">
    <source>
        <dbReference type="ARBA" id="ARBA00022989"/>
    </source>
</evidence>
<dbReference type="InterPro" id="IPR042235">
    <property type="entry name" value="ZP-C_dom"/>
</dbReference>
<sequence>MVYSSRNIFEEFGSRLCTFLIGLLMATGFVEGLESPPQLECLESGMRLHFVPDTRPEGQSNGNGQNNTIPFCGHIYVKGFFFSTRCHLDYTQYTIYEPFFFHIPYRSDCQIRRERVIQPDGNPQNISSGIAYSTVIIVQHHRLFVTERDKAYSVSCFYRDARNTYEQSIRVGDLTTQNIDGSEPAPTCTYQVLSGGINGQPVRFANIGDELVHKWSCDTADMGVLVHSCYVRDGVGSEFALLDERGCVTDTTLLQPLQYSSDLNMSYTPINAFKFADQMIVYFTCQITLCQKRDNGCEGITPPQCQPTPLPSEGGPTMPVNNNSNNNGGSRNPPTIFSGGRASLLTGAGRVLFQDDRSRNRVNERYQTTTASYSWATVGDRHTVTPAPYSQYSNSHGQIQGYTDEKHRLFYSGSTTTSPLFYNTAASKSTTNGATADHLGPPARVSNIFHGYNVAAARHARDSVDVAPLIFTMAPLALGPEKNKSGTQNDSHIVVDVAADGLIIFTKDEGLDSKTGKLLASETECKERASALEPLWISFFIVLFLFGLSLLVLQRIHYQRLLGESPPSSSSGFGQPFEMSGFCRMPSTANSSPSLMRLRQR</sequence>
<feature type="domain" description="ZP" evidence="10">
    <location>
        <begin position="40"/>
        <end position="304"/>
    </location>
</feature>
<dbReference type="PROSITE" id="PS51034">
    <property type="entry name" value="ZP_2"/>
    <property type="match status" value="1"/>
</dbReference>
<feature type="region of interest" description="Disordered" evidence="8">
    <location>
        <begin position="311"/>
        <end position="340"/>
    </location>
</feature>